<reference evidence="2 3" key="1">
    <citation type="journal article" date="2010" name="Genome Biol. Evol.">
        <title>The sequence of a 1.8-mb bacterial linear plasmid reveals a rich evolutionary reservoir of secondary metabolic pathways.</title>
        <authorList>
            <person name="Medema M.H."/>
            <person name="Trefzer A."/>
            <person name="Kovalchuk A."/>
            <person name="van den Berg M."/>
            <person name="Mueller U."/>
            <person name="Heijne W."/>
            <person name="Wu L."/>
            <person name="Alam M.T."/>
            <person name="Ronning C.M."/>
            <person name="Nierman W.C."/>
            <person name="Bovenberg R.A.L."/>
            <person name="Breitling R."/>
            <person name="Takano E."/>
        </authorList>
    </citation>
    <scope>NUCLEOTIDE SEQUENCE [LARGE SCALE GENOMIC DNA]</scope>
    <source>
        <strain evidence="3">ATCC 27064 / DSM 738 / JCM 4710 / NBRC 13307 / NCIMB 12785 / NRRL 3585 / VKM Ac-602</strain>
    </source>
</reference>
<dbReference type="Proteomes" id="UP000002357">
    <property type="component" value="Chromosome"/>
</dbReference>
<dbReference type="STRING" id="1901.BB341_07625"/>
<sequence length="99" mass="11326">MLQNRIRPHITFTTWPRPALILTDTPAPDCADCHGDGGWAYDYGDETGYAGTNWTTCPCWDAGYRRTLLRLPRPPRWLRRRTGHPDPWAPGGYSNKPPF</sequence>
<evidence type="ECO:0000256" key="1">
    <source>
        <dbReference type="SAM" id="MobiDB-lite"/>
    </source>
</evidence>
<protein>
    <submittedName>
        <fullName evidence="2">Uncharacterized protein</fullName>
    </submittedName>
</protein>
<dbReference type="GeneID" id="93729290"/>
<organism evidence="2 3">
    <name type="scientific">Streptomyces clavuligerus</name>
    <dbReference type="NCBI Taxonomy" id="1901"/>
    <lineage>
        <taxon>Bacteria</taxon>
        <taxon>Bacillati</taxon>
        <taxon>Actinomycetota</taxon>
        <taxon>Actinomycetes</taxon>
        <taxon>Kitasatosporales</taxon>
        <taxon>Streptomycetaceae</taxon>
        <taxon>Streptomyces</taxon>
    </lineage>
</organism>
<dbReference type="OrthoDB" id="4329384at2"/>
<proteinExistence type="predicted"/>
<evidence type="ECO:0000313" key="2">
    <source>
        <dbReference type="EMBL" id="EFG09312.1"/>
    </source>
</evidence>
<dbReference type="eggNOG" id="ENOG5031UKQ">
    <property type="taxonomic scope" value="Bacteria"/>
</dbReference>
<evidence type="ECO:0000313" key="3">
    <source>
        <dbReference type="Proteomes" id="UP000002357"/>
    </source>
</evidence>
<gene>
    <name evidence="2" type="ORF">SCLAV_4238</name>
</gene>
<dbReference type="RefSeq" id="WP_003952464.1">
    <property type="nucleotide sequence ID" value="NZ_CM000913.1"/>
</dbReference>
<dbReference type="EMBL" id="CM000913">
    <property type="protein sequence ID" value="EFG09312.1"/>
    <property type="molecule type" value="Genomic_DNA"/>
</dbReference>
<name>B5GL83_STRCL</name>
<dbReference type="AlphaFoldDB" id="B5GL83"/>
<accession>B5GL83</accession>
<feature type="region of interest" description="Disordered" evidence="1">
    <location>
        <begin position="76"/>
        <end position="99"/>
    </location>
</feature>
<keyword evidence="3" id="KW-1185">Reference proteome</keyword>
<dbReference type="KEGG" id="sclf:BB341_07625"/>